<dbReference type="InterPro" id="IPR056639">
    <property type="entry name" value="DUF7737"/>
</dbReference>
<feature type="domain" description="DUF4132" evidence="1">
    <location>
        <begin position="440"/>
        <end position="617"/>
    </location>
</feature>
<keyword evidence="4" id="KW-1185">Reference proteome</keyword>
<gene>
    <name evidence="3" type="ORF">L0668_13545</name>
</gene>
<organism evidence="3 4">
    <name type="scientific">Paraglaciecola algarum</name>
    <dbReference type="NCBI Taxonomy" id="3050085"/>
    <lineage>
        <taxon>Bacteria</taxon>
        <taxon>Pseudomonadati</taxon>
        <taxon>Pseudomonadota</taxon>
        <taxon>Gammaproteobacteria</taxon>
        <taxon>Alteromonadales</taxon>
        <taxon>Alteromonadaceae</taxon>
        <taxon>Paraglaciecola</taxon>
    </lineage>
</organism>
<accession>A0ABS9D9T6</accession>
<feature type="domain" description="DUF7737" evidence="2">
    <location>
        <begin position="742"/>
        <end position="846"/>
    </location>
</feature>
<name>A0ABS9D9T6_9ALTE</name>
<protein>
    <submittedName>
        <fullName evidence="3">DUF4132 domain-containing protein</fullName>
    </submittedName>
</protein>
<comment type="caution">
    <text evidence="3">The sequence shown here is derived from an EMBL/GenBank/DDBJ whole genome shotgun (WGS) entry which is preliminary data.</text>
</comment>
<sequence>MLNKLLKNIGILSASKKESQYDEMLLSIEKYILSSEKYIYAGTDLSFANCPQYQELKKLSSSEKLEVLDVLVHKISTVEFKDEVGLKSYYIDIHLLNKLLRFNLRFPNGYSFLGLFNQLYQPNKCFELPLHIPDRPFSHFVKQIEHHVSHYGLDPITSADIKALITHPKLSQYLTNDSSKAYWGPDIGKAVNKLETLLFLNDKQLATPYVLDDGRVSTILNMSLAELTFAEQNQWHVIFNHLSTASTSKPSKSFIKTAQLIIEQLGTSAYQTRVIEWITAISKLKFQTVAGAEFVEEKQVNLLKGMVWTLSLFQDEKTLQSIELLTEVCFKKIIGKGAASTSLGNAGIYVLAQANGMAGINYLSKLKLNIRQTNTQKLIQKYIEKKANSMGMSTARIEELSVPTFGLINGKLSIDFDYYQFQIALSNSGGLDTHWGNTDGKIQKTTPEWIKKNDVYMDKLKDTRSLCKQIKQTFSAQKHRIDRLYTENMQWTLSSFSKTYLQHGLLSQIANKLIWKVDDNLVIFVSNQWKNVQGQVIDFTGEETVELWHPHDTDNCVITQWRSQLQHLQIQQPIKQAFRECFHLSEFEISNQLTTDKLAKHILKQHQLKSLAVSKGWAFQLLVAMGDRSGKGHVSRSFPEHKLTVKLSVNEPSYSNTDINESWMWNYVVTDEVTFFNEEAGVVNFGDVPAILFSEIFRDISLFIEVASIGREPLWEDEKAEKLQGYKDYWHLYSFGELTETAKSRKNILERLIPHLTLGHHMSLDGSFLVISGKINNYKIHIGSAQILIQKNEQVLYFETQKTNIKSKDNIHSLFEIDSILLAILSKAHVLVDDDKIKYPSFLAQLSARG</sequence>
<evidence type="ECO:0000259" key="1">
    <source>
        <dbReference type="Pfam" id="PF13569"/>
    </source>
</evidence>
<dbReference type="EMBL" id="JAKGAS010000007">
    <property type="protein sequence ID" value="MCF2949140.1"/>
    <property type="molecule type" value="Genomic_DNA"/>
</dbReference>
<evidence type="ECO:0000313" key="3">
    <source>
        <dbReference type="EMBL" id="MCF2949140.1"/>
    </source>
</evidence>
<evidence type="ECO:0000259" key="2">
    <source>
        <dbReference type="Pfam" id="PF24879"/>
    </source>
</evidence>
<evidence type="ECO:0000313" key="4">
    <source>
        <dbReference type="Proteomes" id="UP001521137"/>
    </source>
</evidence>
<proteinExistence type="predicted"/>
<dbReference type="RefSeq" id="WP_235313237.1">
    <property type="nucleotide sequence ID" value="NZ_JAKGAS010000007.1"/>
</dbReference>
<dbReference type="Pfam" id="PF24879">
    <property type="entry name" value="DUF7737"/>
    <property type="match status" value="1"/>
</dbReference>
<dbReference type="Pfam" id="PF13569">
    <property type="entry name" value="DUF4132"/>
    <property type="match status" value="1"/>
</dbReference>
<dbReference type="Proteomes" id="UP001521137">
    <property type="component" value="Unassembled WGS sequence"/>
</dbReference>
<dbReference type="InterPro" id="IPR025406">
    <property type="entry name" value="DUF4132"/>
</dbReference>
<reference evidence="3 4" key="1">
    <citation type="submission" date="2022-01" db="EMBL/GenBank/DDBJ databases">
        <title>Paraglaciecola sp. G1-23.</title>
        <authorList>
            <person name="Jin M.S."/>
            <person name="Han D.M."/>
            <person name="Kim H.M."/>
            <person name="Jeon C.O."/>
        </authorList>
    </citation>
    <scope>NUCLEOTIDE SEQUENCE [LARGE SCALE GENOMIC DNA]</scope>
    <source>
        <strain evidence="3 4">G1-23</strain>
    </source>
</reference>